<dbReference type="RefSeq" id="WP_378929671.1">
    <property type="nucleotide sequence ID" value="NZ_JBHLVO010000001.1"/>
</dbReference>
<dbReference type="InterPro" id="IPR019554">
    <property type="entry name" value="Soluble_ligand-bd"/>
</dbReference>
<name>A0ABV6G8S6_9BACI</name>
<protein>
    <submittedName>
        <fullName evidence="2">Helix-hairpin-helix domain-containing protein</fullName>
    </submittedName>
</protein>
<dbReference type="PANTHER" id="PTHR21180:SF32">
    <property type="entry name" value="ENDONUCLEASE_EXONUCLEASE_PHOSPHATASE FAMILY DOMAIN-CONTAINING PROTEIN 1"/>
    <property type="match status" value="1"/>
</dbReference>
<dbReference type="InterPro" id="IPR004509">
    <property type="entry name" value="Competence_ComEA_HhH"/>
</dbReference>
<sequence>MEFIQKNKKWLGVLSLLVIVFLLFLYQSNVNQETQQTSIDSLLLEDSAVTDQVSASEESVENQKEVEVIPNLVIDVKGAVTAPGVYEMEPGNRIHHVISKAGGLTKEANELLINLAAPLEDGMVIYVPKQGEEQAMPALVQGNSANPSSPSSEGMVNINQATSEQLQTLTGIGPSKAEAILSYREENGLFKSIEDLKNVSGIGEKTFEKLKEEITIN</sequence>
<dbReference type="Gene3D" id="3.10.560.10">
    <property type="entry name" value="Outer membrane lipoprotein wza domain like"/>
    <property type="match status" value="1"/>
</dbReference>
<evidence type="ECO:0000313" key="3">
    <source>
        <dbReference type="Proteomes" id="UP001589854"/>
    </source>
</evidence>
<reference evidence="2 3" key="1">
    <citation type="submission" date="2024-09" db="EMBL/GenBank/DDBJ databases">
        <authorList>
            <person name="Sun Q."/>
            <person name="Mori K."/>
        </authorList>
    </citation>
    <scope>NUCLEOTIDE SEQUENCE [LARGE SCALE GENOMIC DNA]</scope>
    <source>
        <strain evidence="2 3">CCM 7228</strain>
    </source>
</reference>
<keyword evidence="3" id="KW-1185">Reference proteome</keyword>
<gene>
    <name evidence="2" type="ORF">ACFFIX_01195</name>
</gene>
<dbReference type="EMBL" id="JBHLVO010000001">
    <property type="protein sequence ID" value="MFC0270075.1"/>
    <property type="molecule type" value="Genomic_DNA"/>
</dbReference>
<dbReference type="Pfam" id="PF12836">
    <property type="entry name" value="HHH_3"/>
    <property type="match status" value="1"/>
</dbReference>
<dbReference type="InterPro" id="IPR051675">
    <property type="entry name" value="Endo/Exo/Phosphatase_dom_1"/>
</dbReference>
<evidence type="ECO:0000313" key="2">
    <source>
        <dbReference type="EMBL" id="MFC0270075.1"/>
    </source>
</evidence>
<dbReference type="Proteomes" id="UP001589854">
    <property type="component" value="Unassembled WGS sequence"/>
</dbReference>
<evidence type="ECO:0000259" key="1">
    <source>
        <dbReference type="SMART" id="SM00278"/>
    </source>
</evidence>
<feature type="domain" description="Helix-hairpin-helix DNA-binding motif class 1" evidence="1">
    <location>
        <begin position="194"/>
        <end position="213"/>
    </location>
</feature>
<dbReference type="SMART" id="SM00278">
    <property type="entry name" value="HhH1"/>
    <property type="match status" value="2"/>
</dbReference>
<feature type="domain" description="Helix-hairpin-helix DNA-binding motif class 1" evidence="1">
    <location>
        <begin position="164"/>
        <end position="183"/>
    </location>
</feature>
<comment type="caution">
    <text evidence="2">The sequence shown here is derived from an EMBL/GenBank/DDBJ whole genome shotgun (WGS) entry which is preliminary data.</text>
</comment>
<dbReference type="NCBIfam" id="TIGR00426">
    <property type="entry name" value="competence protein ComEA helix-hairpin-helix repeat region"/>
    <property type="match status" value="1"/>
</dbReference>
<proteinExistence type="predicted"/>
<dbReference type="PANTHER" id="PTHR21180">
    <property type="entry name" value="ENDONUCLEASE/EXONUCLEASE/PHOSPHATASE FAMILY DOMAIN-CONTAINING PROTEIN 1"/>
    <property type="match status" value="1"/>
</dbReference>
<dbReference type="InterPro" id="IPR003583">
    <property type="entry name" value="Hlx-hairpin-Hlx_DNA-bd_motif"/>
</dbReference>
<dbReference type="SUPFAM" id="SSF47781">
    <property type="entry name" value="RuvA domain 2-like"/>
    <property type="match status" value="1"/>
</dbReference>
<dbReference type="Gene3D" id="1.10.150.280">
    <property type="entry name" value="AF1531-like domain"/>
    <property type="match status" value="1"/>
</dbReference>
<organism evidence="2 3">
    <name type="scientific">Metabacillus herbersteinensis</name>
    <dbReference type="NCBI Taxonomy" id="283816"/>
    <lineage>
        <taxon>Bacteria</taxon>
        <taxon>Bacillati</taxon>
        <taxon>Bacillota</taxon>
        <taxon>Bacilli</taxon>
        <taxon>Bacillales</taxon>
        <taxon>Bacillaceae</taxon>
        <taxon>Metabacillus</taxon>
    </lineage>
</organism>
<dbReference type="Pfam" id="PF10531">
    <property type="entry name" value="SLBB"/>
    <property type="match status" value="1"/>
</dbReference>
<accession>A0ABV6G8S6</accession>
<dbReference type="InterPro" id="IPR010994">
    <property type="entry name" value="RuvA_2-like"/>
</dbReference>